<proteinExistence type="inferred from homology"/>
<evidence type="ECO:0000313" key="6">
    <source>
        <dbReference type="Proteomes" id="UP001249851"/>
    </source>
</evidence>
<dbReference type="AlphaFoldDB" id="A0AAD9Q8U1"/>
<evidence type="ECO:0000313" key="5">
    <source>
        <dbReference type="EMBL" id="KAK2556868.1"/>
    </source>
</evidence>
<feature type="domain" description="UPF0547" evidence="4">
    <location>
        <begin position="4"/>
        <end position="28"/>
    </location>
</feature>
<reference evidence="5" key="2">
    <citation type="journal article" date="2023" name="Science">
        <title>Genomic signatures of disease resistance in endangered staghorn corals.</title>
        <authorList>
            <person name="Vollmer S.V."/>
            <person name="Selwyn J.D."/>
            <person name="Despard B.A."/>
            <person name="Roesel C.L."/>
        </authorList>
    </citation>
    <scope>NUCLEOTIDE SEQUENCE</scope>
    <source>
        <strain evidence="5">K2</strain>
    </source>
</reference>
<evidence type="ECO:0000256" key="2">
    <source>
        <dbReference type="ARBA" id="ARBA00023054"/>
    </source>
</evidence>
<evidence type="ECO:0000259" key="4">
    <source>
        <dbReference type="Pfam" id="PF10571"/>
    </source>
</evidence>
<reference evidence="5" key="1">
    <citation type="journal article" date="2023" name="G3 (Bethesda)">
        <title>Whole genome assembly and annotation of the endangered Caribbean coral Acropora cervicornis.</title>
        <authorList>
            <person name="Selwyn J.D."/>
            <person name="Vollmer S.V."/>
        </authorList>
    </citation>
    <scope>NUCLEOTIDE SEQUENCE</scope>
    <source>
        <strain evidence="5">K2</strain>
    </source>
</reference>
<keyword evidence="2" id="KW-0175">Coiled coil</keyword>
<sequence length="224" mass="25273">MVVKRCPNCDQTLPVACKSCPCGHVFISRKLHQAQAKKEQGEVVNGCERDKRLRPERPKKENPDFDYEFSLVPENLVWIKDEQMPVISLTQQNAVSFEKSDEGQGQVSQPSNNVDGVPVLPKKRGRPKGSKNKPVQLDEDGMPIKRKRGRPKGSKNKPKPQSLLSPNKSVQKKQDGDDQTSSSSDNKEPVDVMPHISREKAEMYSIILMDINQKMMSQSCMKFV</sequence>
<name>A0AAD9Q8U1_ACRCE</name>
<dbReference type="PANTHER" id="PTHR31101">
    <property type="entry name" value="UPF0547 PROTEIN C16ORF87"/>
    <property type="match status" value="1"/>
</dbReference>
<feature type="region of interest" description="Disordered" evidence="3">
    <location>
        <begin position="97"/>
        <end position="197"/>
    </location>
</feature>
<dbReference type="EMBL" id="JARQWQ010000053">
    <property type="protein sequence ID" value="KAK2556868.1"/>
    <property type="molecule type" value="Genomic_DNA"/>
</dbReference>
<dbReference type="InterPro" id="IPR040246">
    <property type="entry name" value="C16orf87-like"/>
</dbReference>
<organism evidence="5 6">
    <name type="scientific">Acropora cervicornis</name>
    <name type="common">Staghorn coral</name>
    <dbReference type="NCBI Taxonomy" id="6130"/>
    <lineage>
        <taxon>Eukaryota</taxon>
        <taxon>Metazoa</taxon>
        <taxon>Cnidaria</taxon>
        <taxon>Anthozoa</taxon>
        <taxon>Hexacorallia</taxon>
        <taxon>Scleractinia</taxon>
        <taxon>Astrocoeniina</taxon>
        <taxon>Acroporidae</taxon>
        <taxon>Acropora</taxon>
    </lineage>
</organism>
<dbReference type="Pfam" id="PF10571">
    <property type="entry name" value="UPF0547"/>
    <property type="match status" value="1"/>
</dbReference>
<evidence type="ECO:0000256" key="1">
    <source>
        <dbReference type="ARBA" id="ARBA00008336"/>
    </source>
</evidence>
<comment type="caution">
    <text evidence="5">The sequence shown here is derived from an EMBL/GenBank/DDBJ whole genome shotgun (WGS) entry which is preliminary data.</text>
</comment>
<feature type="compositionally biased region" description="Basic and acidic residues" evidence="3">
    <location>
        <begin position="185"/>
        <end position="197"/>
    </location>
</feature>
<accession>A0AAD9Q8U1</accession>
<dbReference type="Proteomes" id="UP001249851">
    <property type="component" value="Unassembled WGS sequence"/>
</dbReference>
<feature type="compositionally biased region" description="Polar residues" evidence="3">
    <location>
        <begin position="103"/>
        <end position="114"/>
    </location>
</feature>
<dbReference type="InterPro" id="IPR018886">
    <property type="entry name" value="UPF0547"/>
</dbReference>
<keyword evidence="6" id="KW-1185">Reference proteome</keyword>
<comment type="similarity">
    <text evidence="1">Belongs to the UPF0547 family.</text>
</comment>
<gene>
    <name evidence="5" type="ORF">P5673_021080</name>
</gene>
<evidence type="ECO:0000256" key="3">
    <source>
        <dbReference type="SAM" id="MobiDB-lite"/>
    </source>
</evidence>
<feature type="compositionally biased region" description="Basic residues" evidence="3">
    <location>
        <begin position="121"/>
        <end position="131"/>
    </location>
</feature>
<protein>
    <submittedName>
        <fullName evidence="5">UPF0547 protein C16orf87-like protein</fullName>
    </submittedName>
</protein>
<feature type="compositionally biased region" description="Basic residues" evidence="3">
    <location>
        <begin position="144"/>
        <end position="158"/>
    </location>
</feature>